<keyword evidence="2" id="KW-1185">Reference proteome</keyword>
<evidence type="ECO:0000313" key="1">
    <source>
        <dbReference type="EMBL" id="PKI85716.1"/>
    </source>
</evidence>
<dbReference type="EMBL" id="KZ454987">
    <property type="protein sequence ID" value="PKI85716.1"/>
    <property type="molecule type" value="Genomic_DNA"/>
</dbReference>
<name>A0A2N1JGP2_9BASI</name>
<sequence>MPFAVRNVVYLRVSATSILATTLYLDQRHVAWMNANPRIWDRAVEEMLKPKLCARSARDPSCPAQVCENGEFKLLFYFQSTDMAHNVLLKTKTLQFPDAEAPVSNIPCVKQEPDDALFIPDSEDEDLYEKEAKPHVRVQYKGFTVCAQQLVCVLEPTEATMSKHPTLFTIEDDASRNETRQLDTARPRWDLSANPVHGRVYKARAARRPCSVE</sequence>
<protein>
    <submittedName>
        <fullName evidence="1">Uncharacterized protein</fullName>
    </submittedName>
</protein>
<accession>A0A2N1JGP2</accession>
<dbReference type="OrthoDB" id="5374757at2759"/>
<evidence type="ECO:0000313" key="2">
    <source>
        <dbReference type="Proteomes" id="UP000232875"/>
    </source>
</evidence>
<dbReference type="AlphaFoldDB" id="A0A2N1JGP2"/>
<dbReference type="PANTHER" id="PTHR40635">
    <property type="match status" value="1"/>
</dbReference>
<reference evidence="1 2" key="1">
    <citation type="submission" date="2017-10" db="EMBL/GenBank/DDBJ databases">
        <title>A novel species of cold-tolerant Malassezia isolated from bats.</title>
        <authorList>
            <person name="Lorch J.M."/>
            <person name="Palmer J.M."/>
            <person name="Vanderwolf K.J."/>
            <person name="Schmidt K.Z."/>
            <person name="Verant M.L."/>
            <person name="Weller T.J."/>
            <person name="Blehert D.S."/>
        </authorList>
    </citation>
    <scope>NUCLEOTIDE SEQUENCE [LARGE SCALE GENOMIC DNA]</scope>
    <source>
        <strain evidence="1 2">NWHC:44797-103</strain>
    </source>
</reference>
<organism evidence="1 2">
    <name type="scientific">Malassezia vespertilionis</name>
    <dbReference type="NCBI Taxonomy" id="2020962"/>
    <lineage>
        <taxon>Eukaryota</taxon>
        <taxon>Fungi</taxon>
        <taxon>Dikarya</taxon>
        <taxon>Basidiomycota</taxon>
        <taxon>Ustilaginomycotina</taxon>
        <taxon>Malasseziomycetes</taxon>
        <taxon>Malasseziales</taxon>
        <taxon>Malasseziaceae</taxon>
        <taxon>Malassezia</taxon>
    </lineage>
</organism>
<proteinExistence type="predicted"/>
<gene>
    <name evidence="1" type="ORF">MVES_000738</name>
</gene>
<dbReference type="Proteomes" id="UP000232875">
    <property type="component" value="Unassembled WGS sequence"/>
</dbReference>
<dbReference type="PANTHER" id="PTHR40635:SF1">
    <property type="match status" value="1"/>
</dbReference>